<reference evidence="3" key="1">
    <citation type="journal article" date="2019" name="Int. J. Syst. Evol. Microbiol.">
        <title>The Global Catalogue of Microorganisms (GCM) 10K type strain sequencing project: providing services to taxonomists for standard genome sequencing and annotation.</title>
        <authorList>
            <consortium name="The Broad Institute Genomics Platform"/>
            <consortium name="The Broad Institute Genome Sequencing Center for Infectious Disease"/>
            <person name="Wu L."/>
            <person name="Ma J."/>
        </authorList>
    </citation>
    <scope>NUCLEOTIDE SEQUENCE [LARGE SCALE GENOMIC DNA]</scope>
    <source>
        <strain evidence="3">KCTC 42473</strain>
    </source>
</reference>
<sequence>MLNQASKLAILCDFMFNPARDIEVFGMFGAGNLGDEAMLVAARQELGARRCVPWKYYRNRLLNGLVLSRRHGNLFVVGGTLIHGGKTDWLDYVEHRFDQKVPVSFFGTGMAFTEDQIAGQSDSYKRWARILRGSRHVHLRGPASAGLAQGMGARAGVFGDFAFLLHDPERPPARPQDRRNIIGLNFGQCLGDQEDFERRAAALVSELAGRHELIFHAVVEGDVPVTLRIASAAGLCLDEAGIEKHYRDPRAFMDSVRHYRAFLGLKMHAAGLAMIAGVPSLMIAYLPKARDFMAPLGRDDLLIDLPVDVEGTLEKLARLLDDPGSGILADRIGAVHAGQRRILRDVLAGL</sequence>
<dbReference type="Proteomes" id="UP001595539">
    <property type="component" value="Unassembled WGS sequence"/>
</dbReference>
<gene>
    <name evidence="2" type="ORF">ACFOM8_18660</name>
</gene>
<evidence type="ECO:0000259" key="1">
    <source>
        <dbReference type="Pfam" id="PF04230"/>
    </source>
</evidence>
<keyword evidence="3" id="KW-1185">Reference proteome</keyword>
<dbReference type="EMBL" id="JBHRXY010000030">
    <property type="protein sequence ID" value="MFC3631457.1"/>
    <property type="molecule type" value="Genomic_DNA"/>
</dbReference>
<keyword evidence="2" id="KW-0808">Transferase</keyword>
<dbReference type="Pfam" id="PF04230">
    <property type="entry name" value="PS_pyruv_trans"/>
    <property type="match status" value="1"/>
</dbReference>
<dbReference type="PANTHER" id="PTHR36836:SF1">
    <property type="entry name" value="COLANIC ACID BIOSYNTHESIS PROTEIN WCAK"/>
    <property type="match status" value="1"/>
</dbReference>
<name>A0ABV7U9B6_9RHOB</name>
<evidence type="ECO:0000313" key="2">
    <source>
        <dbReference type="EMBL" id="MFC3631457.1"/>
    </source>
</evidence>
<dbReference type="RefSeq" id="WP_377763742.1">
    <property type="nucleotide sequence ID" value="NZ_JBHRXY010000030.1"/>
</dbReference>
<evidence type="ECO:0000313" key="3">
    <source>
        <dbReference type="Proteomes" id="UP001595539"/>
    </source>
</evidence>
<dbReference type="InterPro" id="IPR007345">
    <property type="entry name" value="Polysacch_pyruvyl_Trfase"/>
</dbReference>
<protein>
    <submittedName>
        <fullName evidence="2">Polysaccharide pyruvyl transferase family protein</fullName>
    </submittedName>
</protein>
<dbReference type="PANTHER" id="PTHR36836">
    <property type="entry name" value="COLANIC ACID BIOSYNTHESIS PROTEIN WCAK"/>
    <property type="match status" value="1"/>
</dbReference>
<organism evidence="2 3">
    <name type="scientific">Paracoccus angustae</name>
    <dbReference type="NCBI Taxonomy" id="1671480"/>
    <lineage>
        <taxon>Bacteria</taxon>
        <taxon>Pseudomonadati</taxon>
        <taxon>Pseudomonadota</taxon>
        <taxon>Alphaproteobacteria</taxon>
        <taxon>Rhodobacterales</taxon>
        <taxon>Paracoccaceae</taxon>
        <taxon>Paracoccus</taxon>
    </lineage>
</organism>
<feature type="domain" description="Polysaccharide pyruvyl transferase" evidence="1">
    <location>
        <begin position="32"/>
        <end position="285"/>
    </location>
</feature>
<accession>A0ABV7U9B6</accession>
<proteinExistence type="predicted"/>
<comment type="caution">
    <text evidence="2">The sequence shown here is derived from an EMBL/GenBank/DDBJ whole genome shotgun (WGS) entry which is preliminary data.</text>
</comment>
<dbReference type="GO" id="GO:0016740">
    <property type="term" value="F:transferase activity"/>
    <property type="evidence" value="ECO:0007669"/>
    <property type="project" value="UniProtKB-KW"/>
</dbReference>